<evidence type="ECO:0000313" key="2">
    <source>
        <dbReference type="Proteomes" id="UP000001861"/>
    </source>
</evidence>
<reference evidence="1 2" key="1">
    <citation type="journal article" date="2010" name="Proc. Natl. Acad. Sci. U.S.A.">
        <title>Insights into evolution of multicellular fungi from the assembled chromosomes of the mushroom Coprinopsis cinerea (Coprinus cinereus).</title>
        <authorList>
            <person name="Stajich J.E."/>
            <person name="Wilke S.K."/>
            <person name="Ahren D."/>
            <person name="Au C.H."/>
            <person name="Birren B.W."/>
            <person name="Borodovsky M."/>
            <person name="Burns C."/>
            <person name="Canback B."/>
            <person name="Casselton L.A."/>
            <person name="Cheng C.K."/>
            <person name="Deng J."/>
            <person name="Dietrich F.S."/>
            <person name="Fargo D.C."/>
            <person name="Farman M.L."/>
            <person name="Gathman A.C."/>
            <person name="Goldberg J."/>
            <person name="Guigo R."/>
            <person name="Hoegger P.J."/>
            <person name="Hooker J.B."/>
            <person name="Huggins A."/>
            <person name="James T.Y."/>
            <person name="Kamada T."/>
            <person name="Kilaru S."/>
            <person name="Kodira C."/>
            <person name="Kues U."/>
            <person name="Kupfer D."/>
            <person name="Kwan H.S."/>
            <person name="Lomsadze A."/>
            <person name="Li W."/>
            <person name="Lilly W.W."/>
            <person name="Ma L.J."/>
            <person name="Mackey A.J."/>
            <person name="Manning G."/>
            <person name="Martin F."/>
            <person name="Muraguchi H."/>
            <person name="Natvig D.O."/>
            <person name="Palmerini H."/>
            <person name="Ramesh M.A."/>
            <person name="Rehmeyer C.J."/>
            <person name="Roe B.A."/>
            <person name="Shenoy N."/>
            <person name="Stanke M."/>
            <person name="Ter-Hovhannisyan V."/>
            <person name="Tunlid A."/>
            <person name="Velagapudi R."/>
            <person name="Vision T.J."/>
            <person name="Zeng Q."/>
            <person name="Zolan M.E."/>
            <person name="Pukkila P.J."/>
        </authorList>
    </citation>
    <scope>NUCLEOTIDE SEQUENCE [LARGE SCALE GENOMIC DNA]</scope>
    <source>
        <strain evidence="2">Okayama-7 / 130 / ATCC MYA-4618 / FGSC 9003</strain>
    </source>
</reference>
<dbReference type="EMBL" id="AACS02000003">
    <property type="protein sequence ID" value="EFI28117.1"/>
    <property type="molecule type" value="Genomic_DNA"/>
</dbReference>
<sequence length="207" mass="23083">MIDTFIASRSEFLCHWTSPVQVGGTKCSVLCGGGDHLLQELSLVHDTALSVDVTELARDVCRACSHREPIQIKRVHTAFKFWILTPISFVPVRNHGSNGDNAPSRATGANDATGILLLVADLVKSPALDRNVLRDCLIPLIPVSQLASWSDVREVRETRLNRKQGLHQRIASGGRLEIPTGVVRMVESQQRMQIWRPRHILQSREEI</sequence>
<protein>
    <submittedName>
        <fullName evidence="1">Uncharacterized protein</fullName>
    </submittedName>
</protein>
<dbReference type="AlphaFoldDB" id="D6RLK5"/>
<dbReference type="RefSeq" id="XP_002911611.1">
    <property type="nucleotide sequence ID" value="XM_002911565.1"/>
</dbReference>
<gene>
    <name evidence="1" type="ORF">CC1G_14144</name>
</gene>
<dbReference type="VEuPathDB" id="FungiDB:CC1G_14144"/>
<keyword evidence="2" id="KW-1185">Reference proteome</keyword>
<name>D6RLK5_COPC7</name>
<comment type="caution">
    <text evidence="1">The sequence shown here is derived from an EMBL/GenBank/DDBJ whole genome shotgun (WGS) entry which is preliminary data.</text>
</comment>
<dbReference type="GeneID" id="9379636"/>
<dbReference type="Proteomes" id="UP000001861">
    <property type="component" value="Unassembled WGS sequence"/>
</dbReference>
<dbReference type="HOGENOM" id="CLU_1326310_0_0_1"/>
<proteinExistence type="predicted"/>
<evidence type="ECO:0000313" key="1">
    <source>
        <dbReference type="EMBL" id="EFI28117.1"/>
    </source>
</evidence>
<accession>D6RLK5</accession>
<organism evidence="1 2">
    <name type="scientific">Coprinopsis cinerea (strain Okayama-7 / 130 / ATCC MYA-4618 / FGSC 9003)</name>
    <name type="common">Inky cap fungus</name>
    <name type="synonym">Hormographiella aspergillata</name>
    <dbReference type="NCBI Taxonomy" id="240176"/>
    <lineage>
        <taxon>Eukaryota</taxon>
        <taxon>Fungi</taxon>
        <taxon>Dikarya</taxon>
        <taxon>Basidiomycota</taxon>
        <taxon>Agaricomycotina</taxon>
        <taxon>Agaricomycetes</taxon>
        <taxon>Agaricomycetidae</taxon>
        <taxon>Agaricales</taxon>
        <taxon>Agaricineae</taxon>
        <taxon>Psathyrellaceae</taxon>
        <taxon>Coprinopsis</taxon>
    </lineage>
</organism>
<dbReference type="InParanoid" id="D6RLK5"/>
<dbReference type="KEGG" id="cci:CC1G_14144"/>